<feature type="domain" description="NAD-dependent epimerase/dehydratase" evidence="4">
    <location>
        <begin position="22"/>
        <end position="197"/>
    </location>
</feature>
<name>A0A1M5IHS6_9HYPH</name>
<evidence type="ECO:0000313" key="5">
    <source>
        <dbReference type="EMBL" id="SHG27343.1"/>
    </source>
</evidence>
<accession>A0A1M5IHS6</accession>
<keyword evidence="2" id="KW-0560">Oxidoreductase</keyword>
<evidence type="ECO:0000259" key="4">
    <source>
        <dbReference type="Pfam" id="PF01370"/>
    </source>
</evidence>
<evidence type="ECO:0000256" key="3">
    <source>
        <dbReference type="ARBA" id="ARBA00023027"/>
    </source>
</evidence>
<dbReference type="AlphaFoldDB" id="A0A1M5IHS6"/>
<reference evidence="5 6" key="1">
    <citation type="submission" date="2016-11" db="EMBL/GenBank/DDBJ databases">
        <authorList>
            <person name="Jaros S."/>
            <person name="Januszkiewicz K."/>
            <person name="Wedrychowicz H."/>
        </authorList>
    </citation>
    <scope>NUCLEOTIDE SEQUENCE [LARGE SCALE GENOMIC DNA]</scope>
    <source>
        <strain evidence="5 6">DSM 19436</strain>
    </source>
</reference>
<gene>
    <name evidence="5" type="ORF">SAMN02745157_3879</name>
</gene>
<dbReference type="SUPFAM" id="SSF51735">
    <property type="entry name" value="NAD(P)-binding Rossmann-fold domains"/>
    <property type="match status" value="1"/>
</dbReference>
<keyword evidence="6" id="KW-1185">Reference proteome</keyword>
<dbReference type="PANTHER" id="PTHR43103">
    <property type="entry name" value="NUCLEOSIDE-DIPHOSPHATE-SUGAR EPIMERASE"/>
    <property type="match status" value="1"/>
</dbReference>
<dbReference type="PANTHER" id="PTHR43103:SF5">
    <property type="entry name" value="4-EPIMERASE, PUTATIVE (AFU_ORTHOLOGUE AFUA_7G00360)-RELATED"/>
    <property type="match status" value="1"/>
</dbReference>
<proteinExistence type="inferred from homology"/>
<evidence type="ECO:0000256" key="2">
    <source>
        <dbReference type="ARBA" id="ARBA00023002"/>
    </source>
</evidence>
<dbReference type="InterPro" id="IPR036291">
    <property type="entry name" value="NAD(P)-bd_dom_sf"/>
</dbReference>
<organism evidence="5 6">
    <name type="scientific">Kaistia soli DSM 19436</name>
    <dbReference type="NCBI Taxonomy" id="1122133"/>
    <lineage>
        <taxon>Bacteria</taxon>
        <taxon>Pseudomonadati</taxon>
        <taxon>Pseudomonadota</taxon>
        <taxon>Alphaproteobacteria</taxon>
        <taxon>Hyphomicrobiales</taxon>
        <taxon>Kaistiaceae</taxon>
        <taxon>Kaistia</taxon>
    </lineage>
</organism>
<dbReference type="InterPro" id="IPR001509">
    <property type="entry name" value="Epimerase_deHydtase"/>
</dbReference>
<sequence length="295" mass="32113">MSATSMANDPSAPAAGGSIRTIAVTGGSGRIGRAITDEAVRRGHRVISIDRVAPPAKADLTGVHFVEADIGDYDALVEAFRGADALIHMAAIPAPGRHPDHIIHNNNVVGSYNALRAAVEVGITRMVQASSVNAIGLSFSREAHFDYLPLDEQHPNYSEEPYSLSKWICEQQADSFARRYSELGIASMRFHYVCEARAKAAEIYAHATPEIAKHLWAYTTFDAAARACLQALDAPFTGHEVFYIVAPDTVVDIPSLELSARFFPDVPVRGDLSGYRSFFSSAKAERMLGWRHTLD</sequence>
<dbReference type="Proteomes" id="UP000184485">
    <property type="component" value="Unassembled WGS sequence"/>
</dbReference>
<comment type="similarity">
    <text evidence="1">Belongs to the NAD(P)-dependent epimerase/dehydratase family.</text>
</comment>
<dbReference type="RefSeq" id="WP_210187104.1">
    <property type="nucleotide sequence ID" value="NZ_FQUP01000004.1"/>
</dbReference>
<keyword evidence="3" id="KW-0520">NAD</keyword>
<protein>
    <submittedName>
        <fullName evidence="5">UDP-glucose 4-epimerase</fullName>
    </submittedName>
</protein>
<evidence type="ECO:0000256" key="1">
    <source>
        <dbReference type="ARBA" id="ARBA00007637"/>
    </source>
</evidence>
<dbReference type="Gene3D" id="3.40.50.720">
    <property type="entry name" value="NAD(P)-binding Rossmann-like Domain"/>
    <property type="match status" value="1"/>
</dbReference>
<dbReference type="GO" id="GO:0016491">
    <property type="term" value="F:oxidoreductase activity"/>
    <property type="evidence" value="ECO:0007669"/>
    <property type="project" value="UniProtKB-KW"/>
</dbReference>
<dbReference type="Pfam" id="PF01370">
    <property type="entry name" value="Epimerase"/>
    <property type="match status" value="1"/>
</dbReference>
<dbReference type="EMBL" id="FQUP01000004">
    <property type="protein sequence ID" value="SHG27343.1"/>
    <property type="molecule type" value="Genomic_DNA"/>
</dbReference>
<dbReference type="STRING" id="1122133.SAMN02745157_3879"/>
<evidence type="ECO:0000313" key="6">
    <source>
        <dbReference type="Proteomes" id="UP000184485"/>
    </source>
</evidence>